<reference evidence="1" key="1">
    <citation type="submission" date="2023-07" db="EMBL/GenBank/DDBJ databases">
        <title>Genomic Encyclopedia of Type Strains, Phase IV (KMG-IV): sequencing the most valuable type-strain genomes for metagenomic binning, comparative biology and taxonomic classification.</title>
        <authorList>
            <person name="Goeker M."/>
        </authorList>
    </citation>
    <scope>NUCLEOTIDE SEQUENCE</scope>
    <source>
        <strain evidence="1">DSM 23947</strain>
    </source>
</reference>
<dbReference type="EMBL" id="JAUSUC010000006">
    <property type="protein sequence ID" value="MDQ0214348.1"/>
    <property type="molecule type" value="Genomic_DNA"/>
</dbReference>
<name>A0AAJ1WIH2_9BACI</name>
<protein>
    <recommendedName>
        <fullName evidence="3">Spore coat protein</fullName>
    </recommendedName>
</protein>
<dbReference type="Proteomes" id="UP001237207">
    <property type="component" value="Unassembled WGS sequence"/>
</dbReference>
<evidence type="ECO:0000313" key="1">
    <source>
        <dbReference type="EMBL" id="MDQ0214348.1"/>
    </source>
</evidence>
<proteinExistence type="predicted"/>
<sequence>MNINHMELENIRHLVGSHQTVANKLESYANQCQDPQLKQMLIQDAQAAKNSAQKLIGFLQ</sequence>
<evidence type="ECO:0008006" key="3">
    <source>
        <dbReference type="Google" id="ProtNLM"/>
    </source>
</evidence>
<keyword evidence="2" id="KW-1185">Reference proteome</keyword>
<dbReference type="AlphaFoldDB" id="A0AAJ1WIH2"/>
<gene>
    <name evidence="1" type="ORF">J2S13_000744</name>
</gene>
<comment type="caution">
    <text evidence="1">The sequence shown here is derived from an EMBL/GenBank/DDBJ whole genome shotgun (WGS) entry which is preliminary data.</text>
</comment>
<accession>A0AAJ1WIH2</accession>
<evidence type="ECO:0000313" key="2">
    <source>
        <dbReference type="Proteomes" id="UP001237207"/>
    </source>
</evidence>
<dbReference type="RefSeq" id="WP_307256340.1">
    <property type="nucleotide sequence ID" value="NZ_JAUSUC010000006.1"/>
</dbReference>
<organism evidence="1 2">
    <name type="scientific">Oikeobacillus pervagus</name>
    <dbReference type="NCBI Taxonomy" id="1325931"/>
    <lineage>
        <taxon>Bacteria</taxon>
        <taxon>Bacillati</taxon>
        <taxon>Bacillota</taxon>
        <taxon>Bacilli</taxon>
        <taxon>Bacillales</taxon>
        <taxon>Bacillaceae</taxon>
        <taxon>Oikeobacillus</taxon>
    </lineage>
</organism>